<proteinExistence type="inferred from homology"/>
<dbReference type="InterPro" id="IPR050190">
    <property type="entry name" value="UPF0213_domain"/>
</dbReference>
<protein>
    <recommendedName>
        <fullName evidence="2">GIY-YIG domain-containing protein</fullName>
    </recommendedName>
</protein>
<dbReference type="PANTHER" id="PTHR34477">
    <property type="entry name" value="UPF0213 PROTEIN YHBQ"/>
    <property type="match status" value="1"/>
</dbReference>
<dbReference type="RefSeq" id="WP_064123298.1">
    <property type="nucleotide sequence ID" value="NZ_CP015243.1"/>
</dbReference>
<sequence length="95" mass="11391">MFWIYILKCRDGSYYIGHTDDIETRIAQHRRGEIPSCYTASRLPVELIHLEEIDQRRDALERERQLKRWSRAKKLALAEGKWASLRALARHKRRS</sequence>
<dbReference type="STRING" id="376489.A5892_13840"/>
<dbReference type="Pfam" id="PF01541">
    <property type="entry name" value="GIY-YIG"/>
    <property type="match status" value="1"/>
</dbReference>
<dbReference type="InterPro" id="IPR035901">
    <property type="entry name" value="GIY-YIG_endonuc_sf"/>
</dbReference>
<name>A0A172YGT5_9GAMM</name>
<keyword evidence="4" id="KW-1185">Reference proteome</keyword>
<dbReference type="PANTHER" id="PTHR34477:SF1">
    <property type="entry name" value="UPF0213 PROTEIN YHBQ"/>
    <property type="match status" value="1"/>
</dbReference>
<dbReference type="InterPro" id="IPR000305">
    <property type="entry name" value="GIY-YIG_endonuc"/>
</dbReference>
<dbReference type="KEGG" id="haa:A5892_13840"/>
<evidence type="ECO:0000259" key="2">
    <source>
        <dbReference type="PROSITE" id="PS50164"/>
    </source>
</evidence>
<evidence type="ECO:0000256" key="1">
    <source>
        <dbReference type="ARBA" id="ARBA00007435"/>
    </source>
</evidence>
<comment type="similarity">
    <text evidence="1">Belongs to the UPF0213 family.</text>
</comment>
<dbReference type="CDD" id="cd10456">
    <property type="entry name" value="GIY-YIG_UPF0213"/>
    <property type="match status" value="1"/>
</dbReference>
<dbReference type="PROSITE" id="PS50164">
    <property type="entry name" value="GIY_YIG"/>
    <property type="match status" value="1"/>
</dbReference>
<reference evidence="3 4" key="1">
    <citation type="submission" date="2016-04" db="EMBL/GenBank/DDBJ databases">
        <title>Complete Genome Sequence of Halotalea alkalilenta IHB B 13600.</title>
        <authorList>
            <person name="Swarnkar M.K."/>
            <person name="Sharma A."/>
            <person name="Kaushal K."/>
            <person name="Soni R."/>
            <person name="Rana S."/>
            <person name="Singh A.K."/>
            <person name="Gulati A."/>
        </authorList>
    </citation>
    <scope>NUCLEOTIDE SEQUENCE [LARGE SCALE GENOMIC DNA]</scope>
    <source>
        <strain evidence="3 4">IHB B 13600</strain>
    </source>
</reference>
<dbReference type="SUPFAM" id="SSF82771">
    <property type="entry name" value="GIY-YIG endonuclease"/>
    <property type="match status" value="1"/>
</dbReference>
<evidence type="ECO:0000313" key="4">
    <source>
        <dbReference type="Proteomes" id="UP000077875"/>
    </source>
</evidence>
<accession>A0A172YGT5</accession>
<dbReference type="Gene3D" id="3.40.1440.10">
    <property type="entry name" value="GIY-YIG endonuclease"/>
    <property type="match status" value="1"/>
</dbReference>
<feature type="domain" description="GIY-YIG" evidence="2">
    <location>
        <begin position="1"/>
        <end position="76"/>
    </location>
</feature>
<evidence type="ECO:0000313" key="3">
    <source>
        <dbReference type="EMBL" id="ANF58417.1"/>
    </source>
</evidence>
<organism evidence="3 4">
    <name type="scientific">Halotalea alkalilenta</name>
    <dbReference type="NCBI Taxonomy" id="376489"/>
    <lineage>
        <taxon>Bacteria</taxon>
        <taxon>Pseudomonadati</taxon>
        <taxon>Pseudomonadota</taxon>
        <taxon>Gammaproteobacteria</taxon>
        <taxon>Oceanospirillales</taxon>
        <taxon>Halomonadaceae</taxon>
        <taxon>Halotalea</taxon>
    </lineage>
</organism>
<dbReference type="Proteomes" id="UP000077875">
    <property type="component" value="Chromosome"/>
</dbReference>
<dbReference type="SMART" id="SM00465">
    <property type="entry name" value="GIYc"/>
    <property type="match status" value="1"/>
</dbReference>
<gene>
    <name evidence="3" type="ORF">A5892_13840</name>
</gene>
<dbReference type="AlphaFoldDB" id="A0A172YGT5"/>
<dbReference type="EMBL" id="CP015243">
    <property type="protein sequence ID" value="ANF58417.1"/>
    <property type="molecule type" value="Genomic_DNA"/>
</dbReference>